<dbReference type="SUPFAM" id="SSF52283">
    <property type="entry name" value="Formate/glycerate dehydrogenase catalytic domain-like"/>
    <property type="match status" value="1"/>
</dbReference>
<keyword evidence="2 4" id="KW-0560">Oxidoreductase</keyword>
<dbReference type="GO" id="GO:0047545">
    <property type="term" value="F:(S)-2-hydroxyglutarate dehydrogenase activity"/>
    <property type="evidence" value="ECO:0007669"/>
    <property type="project" value="UniProtKB-ARBA"/>
</dbReference>
<dbReference type="GO" id="GO:0006564">
    <property type="term" value="P:L-serine biosynthetic process"/>
    <property type="evidence" value="ECO:0007669"/>
    <property type="project" value="UniProtKB-ARBA"/>
</dbReference>
<proteinExistence type="inferred from homology"/>
<dbReference type="EMBL" id="FQZP01000006">
    <property type="protein sequence ID" value="SHI67513.1"/>
    <property type="molecule type" value="Genomic_DNA"/>
</dbReference>
<feature type="domain" description="D-isomer specific 2-hydroxyacid dehydrogenase NAD-binding" evidence="6">
    <location>
        <begin position="164"/>
        <end position="314"/>
    </location>
</feature>
<keyword evidence="3" id="KW-0520">NAD</keyword>
<evidence type="ECO:0000256" key="4">
    <source>
        <dbReference type="RuleBase" id="RU003719"/>
    </source>
</evidence>
<dbReference type="PANTHER" id="PTHR42789:SF1">
    <property type="entry name" value="D-ISOMER SPECIFIC 2-HYDROXYACID DEHYDROGENASE FAMILY PROTEIN (AFU_ORTHOLOGUE AFUA_6G10090)"/>
    <property type="match status" value="1"/>
</dbReference>
<accession>A0A1M6D330</accession>
<dbReference type="Pfam" id="PF02826">
    <property type="entry name" value="2-Hacid_dh_C"/>
    <property type="match status" value="1"/>
</dbReference>
<dbReference type="FunFam" id="3.40.50.720:FF:000041">
    <property type="entry name" value="D-3-phosphoglycerate dehydrogenase"/>
    <property type="match status" value="1"/>
</dbReference>
<evidence type="ECO:0000313" key="8">
    <source>
        <dbReference type="Proteomes" id="UP000324781"/>
    </source>
</evidence>
<keyword evidence="8" id="KW-1185">Reference proteome</keyword>
<organism evidence="7 8">
    <name type="scientific">Thermoclostridium caenicola</name>
    <dbReference type="NCBI Taxonomy" id="659425"/>
    <lineage>
        <taxon>Bacteria</taxon>
        <taxon>Bacillati</taxon>
        <taxon>Bacillota</taxon>
        <taxon>Clostridia</taxon>
        <taxon>Eubacteriales</taxon>
        <taxon>Oscillospiraceae</taxon>
        <taxon>Thermoclostridium</taxon>
    </lineage>
</organism>
<dbReference type="InterPro" id="IPR006140">
    <property type="entry name" value="D-isomer_DH_NAD-bd"/>
</dbReference>
<dbReference type="InterPro" id="IPR029753">
    <property type="entry name" value="D-isomer_DH_CS"/>
</dbReference>
<dbReference type="PROSITE" id="PS00671">
    <property type="entry name" value="D_2_HYDROXYACID_DH_3"/>
    <property type="match status" value="1"/>
</dbReference>
<dbReference type="InterPro" id="IPR050857">
    <property type="entry name" value="D-2-hydroxyacid_DH"/>
</dbReference>
<dbReference type="GO" id="GO:0051287">
    <property type="term" value="F:NAD binding"/>
    <property type="evidence" value="ECO:0007669"/>
    <property type="project" value="InterPro"/>
</dbReference>
<feature type="domain" description="D-isomer specific 2-hydroxyacid dehydrogenase catalytic" evidence="5">
    <location>
        <begin position="30"/>
        <end position="344"/>
    </location>
</feature>
<dbReference type="InterPro" id="IPR036291">
    <property type="entry name" value="NAD(P)-bd_dom_sf"/>
</dbReference>
<sequence length="352" mass="39053">MAKPRCVITAELMEPYLSQIKDMCDVTVGGWALEKRLMSEDELIGLLQGAEIFIVEFEQVTARVIDACPDLKLIMCVRGNPVNVDRNACTARGIPLLYTPGRNANSVAEFIVGAMIALIRKIALSYHELRSGRYLGEPKDNIYDVTYRDDMVWSMNDPGANPYIAFKGFEVFGKTFGMVGYGAIGRKLAKILQAMGMRLMAYDPYVPPEELQADGIEPATMEEVFSRSDFVSIQCKVTEETKGLIGAREISLMKPTAYFINTARGVIVDQKALMDALLEKRIAGAVLDVFWEEPLPANHPLLQMDNVLITPHIAGASSDVPVQHSLMIADEIARFVNGESPKRLFNKEIIKS</sequence>
<evidence type="ECO:0000259" key="5">
    <source>
        <dbReference type="Pfam" id="PF00389"/>
    </source>
</evidence>
<name>A0A1M6D330_9FIRM</name>
<gene>
    <name evidence="7" type="ORF">SAMN05444373_100670</name>
</gene>
<dbReference type="InterPro" id="IPR006139">
    <property type="entry name" value="D-isomer_2_OHA_DH_cat_dom"/>
</dbReference>
<dbReference type="GO" id="GO:0004617">
    <property type="term" value="F:phosphoglycerate dehydrogenase activity"/>
    <property type="evidence" value="ECO:0007669"/>
    <property type="project" value="UniProtKB-ARBA"/>
</dbReference>
<evidence type="ECO:0000256" key="2">
    <source>
        <dbReference type="ARBA" id="ARBA00023002"/>
    </source>
</evidence>
<dbReference type="PANTHER" id="PTHR42789">
    <property type="entry name" value="D-ISOMER SPECIFIC 2-HYDROXYACID DEHYDROGENASE FAMILY PROTEIN (AFU_ORTHOLOGUE AFUA_6G10090)"/>
    <property type="match status" value="1"/>
</dbReference>
<dbReference type="AlphaFoldDB" id="A0A1M6D330"/>
<comment type="similarity">
    <text evidence="1 4">Belongs to the D-isomer specific 2-hydroxyacid dehydrogenase family.</text>
</comment>
<dbReference type="Gene3D" id="3.40.50.720">
    <property type="entry name" value="NAD(P)-binding Rossmann-like Domain"/>
    <property type="match status" value="2"/>
</dbReference>
<dbReference type="Pfam" id="PF00389">
    <property type="entry name" value="2-Hacid_dh"/>
    <property type="match status" value="1"/>
</dbReference>
<dbReference type="SUPFAM" id="SSF51735">
    <property type="entry name" value="NAD(P)-binding Rossmann-fold domains"/>
    <property type="match status" value="1"/>
</dbReference>
<dbReference type="RefSeq" id="WP_149677938.1">
    <property type="nucleotide sequence ID" value="NZ_FQZP01000006.1"/>
</dbReference>
<evidence type="ECO:0000259" key="6">
    <source>
        <dbReference type="Pfam" id="PF02826"/>
    </source>
</evidence>
<reference evidence="7 8" key="1">
    <citation type="submission" date="2016-11" db="EMBL/GenBank/DDBJ databases">
        <authorList>
            <person name="Varghese N."/>
            <person name="Submissions S."/>
        </authorList>
    </citation>
    <scope>NUCLEOTIDE SEQUENCE [LARGE SCALE GENOMIC DNA]</scope>
    <source>
        <strain evidence="7 8">DSM 19027</strain>
    </source>
</reference>
<evidence type="ECO:0000313" key="7">
    <source>
        <dbReference type="EMBL" id="SHI67513.1"/>
    </source>
</evidence>
<evidence type="ECO:0000256" key="1">
    <source>
        <dbReference type="ARBA" id="ARBA00005854"/>
    </source>
</evidence>
<dbReference type="CDD" id="cd12171">
    <property type="entry name" value="2-Hacid_dh_10"/>
    <property type="match status" value="1"/>
</dbReference>
<dbReference type="OrthoDB" id="9805416at2"/>
<protein>
    <submittedName>
        <fullName evidence="7">D-3-phosphoglycerate dehydrogenase</fullName>
    </submittedName>
</protein>
<evidence type="ECO:0000256" key="3">
    <source>
        <dbReference type="ARBA" id="ARBA00023027"/>
    </source>
</evidence>
<dbReference type="Proteomes" id="UP000324781">
    <property type="component" value="Unassembled WGS sequence"/>
</dbReference>